<keyword evidence="2" id="KW-1185">Reference proteome</keyword>
<protein>
    <submittedName>
        <fullName evidence="1">Uncharacterized protein</fullName>
    </submittedName>
</protein>
<evidence type="ECO:0000313" key="2">
    <source>
        <dbReference type="Proteomes" id="UP000028123"/>
    </source>
</evidence>
<accession>A0A081NYA6</accession>
<evidence type="ECO:0000313" key="1">
    <source>
        <dbReference type="EMBL" id="KEQ23429.1"/>
    </source>
</evidence>
<reference evidence="1 2" key="1">
    <citation type="submission" date="2014-06" db="EMBL/GenBank/DDBJ databases">
        <title>Draft genome sequence of Paenibacillus sp. MSt1.</title>
        <authorList>
            <person name="Aw Y.K."/>
            <person name="Ong K.S."/>
            <person name="Gan H.M."/>
            <person name="Lee S.M."/>
        </authorList>
    </citation>
    <scope>NUCLEOTIDE SEQUENCE [LARGE SCALE GENOMIC DNA]</scope>
    <source>
        <strain evidence="1 2">MSt1</strain>
    </source>
</reference>
<dbReference type="OrthoDB" id="2990796at2"/>
<sequence length="68" mass="7987">MSERFEEIDTNFLEAGHLLIRKYFPEVSESLELEDFAEYYARSLWYEDREIKLHAAAIAQAFGGGRKK</sequence>
<dbReference type="AlphaFoldDB" id="A0A081NYA6"/>
<comment type="caution">
    <text evidence="1">The sequence shown here is derived from an EMBL/GenBank/DDBJ whole genome shotgun (WGS) entry which is preliminary data.</text>
</comment>
<dbReference type="EMBL" id="JNVM01000022">
    <property type="protein sequence ID" value="KEQ23429.1"/>
    <property type="molecule type" value="Genomic_DNA"/>
</dbReference>
<proteinExistence type="predicted"/>
<organism evidence="1 2">
    <name type="scientific">Paenibacillus tyrfis</name>
    <dbReference type="NCBI Taxonomy" id="1501230"/>
    <lineage>
        <taxon>Bacteria</taxon>
        <taxon>Bacillati</taxon>
        <taxon>Bacillota</taxon>
        <taxon>Bacilli</taxon>
        <taxon>Bacillales</taxon>
        <taxon>Paenibacillaceae</taxon>
        <taxon>Paenibacillus</taxon>
    </lineage>
</organism>
<dbReference type="RefSeq" id="WP_036688626.1">
    <property type="nucleotide sequence ID" value="NZ_FYEP01000001.1"/>
</dbReference>
<gene>
    <name evidence="1" type="ORF">ET33_16515</name>
</gene>
<dbReference type="Proteomes" id="UP000028123">
    <property type="component" value="Unassembled WGS sequence"/>
</dbReference>
<name>A0A081NYA6_9BACL</name>